<dbReference type="Pfam" id="PF13462">
    <property type="entry name" value="Thioredoxin_4"/>
    <property type="match status" value="1"/>
</dbReference>
<dbReference type="EMBL" id="BLAD01000038">
    <property type="protein sequence ID" value="GER99079.1"/>
    <property type="molecule type" value="Genomic_DNA"/>
</dbReference>
<keyword evidence="2" id="KW-0472">Membrane</keyword>
<evidence type="ECO:0000256" key="2">
    <source>
        <dbReference type="SAM" id="Phobius"/>
    </source>
</evidence>
<sequence length="250" mass="26544">MSKGAREASARERIAAQRAASRKQDQRRRLMIITAVGAVAVAAIGLGSWYAASRNAAEKPVLAQAPATVNADGTLTLGKPGVTGPVVEVYEDFQCPACKALEDSSGSTIKNLAAEGKAKVIYHPITIFPQEPTRSNSIRAASAARCITDGRQWLAFHDKLFQNQPGETVEGFALNDLVSWGEDVGVTAPGFPECVTSQKYAQAQANQSAKVLKNDKLTGTPTIRVNGKDLPNQTAYVPAKLREAVLAAGR</sequence>
<dbReference type="Proteomes" id="UP000334990">
    <property type="component" value="Unassembled WGS sequence"/>
</dbReference>
<accession>A0A5M3VT21</accession>
<evidence type="ECO:0000259" key="3">
    <source>
        <dbReference type="Pfam" id="PF13462"/>
    </source>
</evidence>
<dbReference type="InterPro" id="IPR036249">
    <property type="entry name" value="Thioredoxin-like_sf"/>
</dbReference>
<dbReference type="CDD" id="cd02972">
    <property type="entry name" value="DsbA_family"/>
    <property type="match status" value="1"/>
</dbReference>
<dbReference type="RefSeq" id="WP_155335491.1">
    <property type="nucleotide sequence ID" value="NZ_BAAABN010000042.1"/>
</dbReference>
<feature type="region of interest" description="Disordered" evidence="1">
    <location>
        <begin position="1"/>
        <end position="21"/>
    </location>
</feature>
<evidence type="ECO:0000256" key="1">
    <source>
        <dbReference type="SAM" id="MobiDB-lite"/>
    </source>
</evidence>
<dbReference type="Gene3D" id="3.40.30.10">
    <property type="entry name" value="Glutaredoxin"/>
    <property type="match status" value="1"/>
</dbReference>
<evidence type="ECO:0000313" key="4">
    <source>
        <dbReference type="EMBL" id="GER99079.1"/>
    </source>
</evidence>
<dbReference type="AlphaFoldDB" id="A0A5M3VT21"/>
<feature type="compositionally biased region" description="Basic and acidic residues" evidence="1">
    <location>
        <begin position="1"/>
        <end position="15"/>
    </location>
</feature>
<reference evidence="4 5" key="1">
    <citation type="submission" date="2019-10" db="EMBL/GenBank/DDBJ databases">
        <title>Whole genome shotgun sequence of Acrocarpospora corrugata NBRC 13972.</title>
        <authorList>
            <person name="Ichikawa N."/>
            <person name="Kimura A."/>
            <person name="Kitahashi Y."/>
            <person name="Komaki H."/>
            <person name="Oguchi A."/>
        </authorList>
    </citation>
    <scope>NUCLEOTIDE SEQUENCE [LARGE SCALE GENOMIC DNA]</scope>
    <source>
        <strain evidence="4 5">NBRC 13972</strain>
    </source>
</reference>
<feature type="domain" description="Thioredoxin-like fold" evidence="3">
    <location>
        <begin position="85"/>
        <end position="231"/>
    </location>
</feature>
<keyword evidence="2" id="KW-1133">Transmembrane helix</keyword>
<dbReference type="SUPFAM" id="SSF52833">
    <property type="entry name" value="Thioredoxin-like"/>
    <property type="match status" value="1"/>
</dbReference>
<name>A0A5M3VT21_9ACTN</name>
<organism evidence="4 5">
    <name type="scientific">Acrocarpospora corrugata</name>
    <dbReference type="NCBI Taxonomy" id="35763"/>
    <lineage>
        <taxon>Bacteria</taxon>
        <taxon>Bacillati</taxon>
        <taxon>Actinomycetota</taxon>
        <taxon>Actinomycetes</taxon>
        <taxon>Streptosporangiales</taxon>
        <taxon>Streptosporangiaceae</taxon>
        <taxon>Acrocarpospora</taxon>
    </lineage>
</organism>
<dbReference type="OrthoDB" id="4135024at2"/>
<evidence type="ECO:0000313" key="5">
    <source>
        <dbReference type="Proteomes" id="UP000334990"/>
    </source>
</evidence>
<keyword evidence="2" id="KW-0812">Transmembrane</keyword>
<proteinExistence type="predicted"/>
<protein>
    <submittedName>
        <fullName evidence="4">Membrane protein</fullName>
    </submittedName>
</protein>
<feature type="transmembrane region" description="Helical" evidence="2">
    <location>
        <begin position="30"/>
        <end position="52"/>
    </location>
</feature>
<keyword evidence="5" id="KW-1185">Reference proteome</keyword>
<gene>
    <name evidence="4" type="ORF">Acor_11430</name>
</gene>
<comment type="caution">
    <text evidence="4">The sequence shown here is derived from an EMBL/GenBank/DDBJ whole genome shotgun (WGS) entry which is preliminary data.</text>
</comment>
<dbReference type="InterPro" id="IPR012336">
    <property type="entry name" value="Thioredoxin-like_fold"/>
</dbReference>